<feature type="domain" description="Response regulatory" evidence="4">
    <location>
        <begin position="2"/>
        <end position="117"/>
    </location>
</feature>
<proteinExistence type="predicted"/>
<keyword evidence="2" id="KW-0597">Phosphoprotein</keyword>
<keyword evidence="7" id="KW-1185">Reference proteome</keyword>
<accession>A0ABP4XHQ5</accession>
<protein>
    <submittedName>
        <fullName evidence="6">Response regulator transcription factor</fullName>
    </submittedName>
</protein>
<keyword evidence="1 3" id="KW-0238">DNA-binding</keyword>
<evidence type="ECO:0000256" key="1">
    <source>
        <dbReference type="ARBA" id="ARBA00023125"/>
    </source>
</evidence>
<dbReference type="PANTHER" id="PTHR48111:SF36">
    <property type="entry name" value="TRANSCRIPTIONAL REGULATORY PROTEIN CUTR"/>
    <property type="match status" value="1"/>
</dbReference>
<reference evidence="7" key="1">
    <citation type="journal article" date="2019" name="Int. J. Syst. Evol. Microbiol.">
        <title>The Global Catalogue of Microorganisms (GCM) 10K type strain sequencing project: providing services to taxonomists for standard genome sequencing and annotation.</title>
        <authorList>
            <consortium name="The Broad Institute Genomics Platform"/>
            <consortium name="The Broad Institute Genome Sequencing Center for Infectious Disease"/>
            <person name="Wu L."/>
            <person name="Ma J."/>
        </authorList>
    </citation>
    <scope>NUCLEOTIDE SEQUENCE [LARGE SCALE GENOMIC DNA]</scope>
    <source>
        <strain evidence="7">JCM 14736</strain>
    </source>
</reference>
<dbReference type="SMART" id="SM00448">
    <property type="entry name" value="REC"/>
    <property type="match status" value="1"/>
</dbReference>
<dbReference type="Pfam" id="PF00072">
    <property type="entry name" value="Response_reg"/>
    <property type="match status" value="1"/>
</dbReference>
<comment type="caution">
    <text evidence="6">The sequence shown here is derived from an EMBL/GenBank/DDBJ whole genome shotgun (WGS) entry which is preliminary data.</text>
</comment>
<dbReference type="InterPro" id="IPR011006">
    <property type="entry name" value="CheY-like_superfamily"/>
</dbReference>
<dbReference type="InterPro" id="IPR001867">
    <property type="entry name" value="OmpR/PhoB-type_DNA-bd"/>
</dbReference>
<dbReference type="Pfam" id="PF00486">
    <property type="entry name" value="Trans_reg_C"/>
    <property type="match status" value="1"/>
</dbReference>
<dbReference type="InterPro" id="IPR039420">
    <property type="entry name" value="WalR-like"/>
</dbReference>
<dbReference type="Gene3D" id="3.40.50.2300">
    <property type="match status" value="1"/>
</dbReference>
<organism evidence="6 7">
    <name type="scientific">Leucobacter iarius</name>
    <dbReference type="NCBI Taxonomy" id="333963"/>
    <lineage>
        <taxon>Bacteria</taxon>
        <taxon>Bacillati</taxon>
        <taxon>Actinomycetota</taxon>
        <taxon>Actinomycetes</taxon>
        <taxon>Micrococcales</taxon>
        <taxon>Microbacteriaceae</taxon>
        <taxon>Leucobacter</taxon>
    </lineage>
</organism>
<sequence>MRILIAEDDARLRSVLERALRESGYVVDAHGDGPSALFAAETDGADLLILDIMLPGGIDGLEVCRRVRANDPGVPILLLTALDGTAHRVDGLDSGADDYLVKPFRLPELLARVRALLRRSALAVHPVLEVGELRLDPAARAVHCDGRPVDLTAREFAVLELLMRNPGRVLSASDFIDHAWDTNYEGYSNVVASTIRHLRGKLGEAGAADRIETRRGSGYVLEAAP</sequence>
<dbReference type="SMART" id="SM00862">
    <property type="entry name" value="Trans_reg_C"/>
    <property type="match status" value="1"/>
</dbReference>
<evidence type="ECO:0000256" key="2">
    <source>
        <dbReference type="PROSITE-ProRule" id="PRU00169"/>
    </source>
</evidence>
<gene>
    <name evidence="6" type="ORF">GCM10009768_04600</name>
</gene>
<evidence type="ECO:0000256" key="3">
    <source>
        <dbReference type="PROSITE-ProRule" id="PRU01091"/>
    </source>
</evidence>
<dbReference type="PROSITE" id="PS51755">
    <property type="entry name" value="OMPR_PHOB"/>
    <property type="match status" value="1"/>
</dbReference>
<feature type="domain" description="OmpR/PhoB-type" evidence="5">
    <location>
        <begin position="125"/>
        <end position="223"/>
    </location>
</feature>
<dbReference type="Proteomes" id="UP001500851">
    <property type="component" value="Unassembled WGS sequence"/>
</dbReference>
<dbReference type="InterPro" id="IPR036388">
    <property type="entry name" value="WH-like_DNA-bd_sf"/>
</dbReference>
<name>A0ABP4XHQ5_9MICO</name>
<dbReference type="EMBL" id="BAAAOB010000001">
    <property type="protein sequence ID" value="GAA1778779.1"/>
    <property type="molecule type" value="Genomic_DNA"/>
</dbReference>
<dbReference type="RefSeq" id="WP_344028770.1">
    <property type="nucleotide sequence ID" value="NZ_BAAAOB010000001.1"/>
</dbReference>
<dbReference type="InterPro" id="IPR001789">
    <property type="entry name" value="Sig_transdc_resp-reg_receiver"/>
</dbReference>
<dbReference type="PANTHER" id="PTHR48111">
    <property type="entry name" value="REGULATOR OF RPOS"/>
    <property type="match status" value="1"/>
</dbReference>
<dbReference type="Gene3D" id="6.10.250.690">
    <property type="match status" value="1"/>
</dbReference>
<evidence type="ECO:0000259" key="4">
    <source>
        <dbReference type="PROSITE" id="PS50110"/>
    </source>
</evidence>
<dbReference type="SUPFAM" id="SSF52172">
    <property type="entry name" value="CheY-like"/>
    <property type="match status" value="1"/>
</dbReference>
<evidence type="ECO:0000259" key="5">
    <source>
        <dbReference type="PROSITE" id="PS51755"/>
    </source>
</evidence>
<evidence type="ECO:0000313" key="7">
    <source>
        <dbReference type="Proteomes" id="UP001500851"/>
    </source>
</evidence>
<evidence type="ECO:0000313" key="6">
    <source>
        <dbReference type="EMBL" id="GAA1778779.1"/>
    </source>
</evidence>
<dbReference type="Gene3D" id="1.10.10.10">
    <property type="entry name" value="Winged helix-like DNA-binding domain superfamily/Winged helix DNA-binding domain"/>
    <property type="match status" value="1"/>
</dbReference>
<feature type="modified residue" description="4-aspartylphosphate" evidence="2">
    <location>
        <position position="51"/>
    </location>
</feature>
<dbReference type="PROSITE" id="PS50110">
    <property type="entry name" value="RESPONSE_REGULATORY"/>
    <property type="match status" value="1"/>
</dbReference>
<dbReference type="CDD" id="cd00383">
    <property type="entry name" value="trans_reg_C"/>
    <property type="match status" value="1"/>
</dbReference>
<feature type="DNA-binding region" description="OmpR/PhoB-type" evidence="3">
    <location>
        <begin position="125"/>
        <end position="223"/>
    </location>
</feature>